<evidence type="ECO:0000313" key="3">
    <source>
        <dbReference type="Proteomes" id="UP000281431"/>
    </source>
</evidence>
<proteinExistence type="predicted"/>
<reference evidence="2 3" key="1">
    <citation type="submission" date="2018-10" db="EMBL/GenBank/DDBJ databases">
        <title>Natrarchaeobius chitinivorans gen. nov., sp. nov., and Natrarchaeobius haloalkaliphilus sp. nov., alkaliphilic, chitin-utilizing haloarchaea from hypersaline alkaline lakes.</title>
        <authorList>
            <person name="Sorokin D.Y."/>
            <person name="Elcheninov A.G."/>
            <person name="Kostrikina N.A."/>
            <person name="Bale N.J."/>
            <person name="Sinninghe Damste J.S."/>
            <person name="Khijniak T.V."/>
            <person name="Kublanov I.V."/>
            <person name="Toshchakov S.V."/>
        </authorList>
    </citation>
    <scope>NUCLEOTIDE SEQUENCE [LARGE SCALE GENOMIC DNA]</scope>
    <source>
        <strain evidence="2 3">AArcht7</strain>
    </source>
</reference>
<dbReference type="EMBL" id="REFZ01000002">
    <property type="protein sequence ID" value="RQH02607.1"/>
    <property type="molecule type" value="Genomic_DNA"/>
</dbReference>
<dbReference type="AlphaFoldDB" id="A0A3N6N4D3"/>
<evidence type="ECO:0000256" key="1">
    <source>
        <dbReference type="ARBA" id="ARBA00022729"/>
    </source>
</evidence>
<dbReference type="PANTHER" id="PTHR30006">
    <property type="entry name" value="THIAMINE-BINDING PERIPLASMIC PROTEIN-RELATED"/>
    <property type="match status" value="1"/>
</dbReference>
<dbReference type="SUPFAM" id="SSF53850">
    <property type="entry name" value="Periplasmic binding protein-like II"/>
    <property type="match status" value="1"/>
</dbReference>
<gene>
    <name evidence="2" type="ORF">EA472_04740</name>
</gene>
<dbReference type="Proteomes" id="UP000281431">
    <property type="component" value="Unassembled WGS sequence"/>
</dbReference>
<comment type="caution">
    <text evidence="2">The sequence shown here is derived from an EMBL/GenBank/DDBJ whole genome shotgun (WGS) entry which is preliminary data.</text>
</comment>
<dbReference type="OrthoDB" id="130870at2157"/>
<keyword evidence="3" id="KW-1185">Reference proteome</keyword>
<keyword evidence="1" id="KW-0732">Signal</keyword>
<dbReference type="Gene3D" id="3.40.190.10">
    <property type="entry name" value="Periplasmic binding protein-like II"/>
    <property type="match status" value="2"/>
</dbReference>
<evidence type="ECO:0000313" key="2">
    <source>
        <dbReference type="EMBL" id="RQH02607.1"/>
    </source>
</evidence>
<dbReference type="PROSITE" id="PS51257">
    <property type="entry name" value="PROKAR_LIPOPROTEIN"/>
    <property type="match status" value="1"/>
</dbReference>
<dbReference type="Pfam" id="PF13416">
    <property type="entry name" value="SBP_bac_8"/>
    <property type="match status" value="1"/>
</dbReference>
<accession>A0A3N6N4D3</accession>
<dbReference type="InterPro" id="IPR006059">
    <property type="entry name" value="SBP"/>
</dbReference>
<name>A0A3N6N4D3_NATCH</name>
<sequence>MNRRSFLTAAGVAGATGLAGCVGGDGNGNGNGNGNGGTTGGNGDDDEITVYTNIPFEDIANAYEEAAGVSVNYNILGGPQPVTRYVAEADQEQYGVDVICNNSGVTWQLHDNDIPGELNVDEDTIESVFSLEGMRDAWEDALGDDVGRRTPPAQLLINGTHYNTDLVSDPPVEYTDFLNEQFENNITTQPYIQDVVLQAMEHYHGTETAEQWLIDYDAQGIDYLAGGGTLIESLLGEENMLAPYTNGFYASEPINNGAPIDVVFPRETYYATQTLTKPVNAPNPEGADDFIEWLLSREGQEVIQTLNGGSLPAHEDLDYGNDQVQQRLDERMEAYPDTPLYPSIQDPDEFWEYANRTEELIDVEIL</sequence>
<protein>
    <submittedName>
        <fullName evidence="2">Extracellular solute-binding protein</fullName>
    </submittedName>
</protein>
<organism evidence="2 3">
    <name type="scientific">Natrarchaeobius chitinivorans</name>
    <dbReference type="NCBI Taxonomy" id="1679083"/>
    <lineage>
        <taxon>Archaea</taxon>
        <taxon>Methanobacteriati</taxon>
        <taxon>Methanobacteriota</taxon>
        <taxon>Stenosarchaea group</taxon>
        <taxon>Halobacteria</taxon>
        <taxon>Halobacteriales</taxon>
        <taxon>Natrialbaceae</taxon>
        <taxon>Natrarchaeobius</taxon>
    </lineage>
</organism>